<dbReference type="EMBL" id="JH159152">
    <property type="protein sequence ID" value="EGZ25746.1"/>
    <property type="molecule type" value="Genomic_DNA"/>
</dbReference>
<dbReference type="Gene3D" id="1.25.40.10">
    <property type="entry name" value="Tetratricopeptide repeat domain"/>
    <property type="match status" value="2"/>
</dbReference>
<dbReference type="AlphaFoldDB" id="G4YYR8"/>
<proteinExistence type="predicted"/>
<dbReference type="PANTHER" id="PTHR47447:SF17">
    <property type="entry name" value="OS12G0638900 PROTEIN"/>
    <property type="match status" value="1"/>
</dbReference>
<evidence type="ECO:0008006" key="4">
    <source>
        <dbReference type="Google" id="ProtNLM"/>
    </source>
</evidence>
<evidence type="ECO:0000256" key="1">
    <source>
        <dbReference type="ARBA" id="ARBA00022737"/>
    </source>
</evidence>
<dbReference type="PANTHER" id="PTHR47447">
    <property type="entry name" value="OS03G0856100 PROTEIN"/>
    <property type="match status" value="1"/>
</dbReference>
<reference evidence="2 3" key="1">
    <citation type="journal article" date="2006" name="Science">
        <title>Phytophthora genome sequences uncover evolutionary origins and mechanisms of pathogenesis.</title>
        <authorList>
            <person name="Tyler B.M."/>
            <person name="Tripathy S."/>
            <person name="Zhang X."/>
            <person name="Dehal P."/>
            <person name="Jiang R.H."/>
            <person name="Aerts A."/>
            <person name="Arredondo F.D."/>
            <person name="Baxter L."/>
            <person name="Bensasson D."/>
            <person name="Beynon J.L."/>
            <person name="Chapman J."/>
            <person name="Damasceno C.M."/>
            <person name="Dorrance A.E."/>
            <person name="Dou D."/>
            <person name="Dickerman A.W."/>
            <person name="Dubchak I.L."/>
            <person name="Garbelotto M."/>
            <person name="Gijzen M."/>
            <person name="Gordon S.G."/>
            <person name="Govers F."/>
            <person name="Grunwald N.J."/>
            <person name="Huang W."/>
            <person name="Ivors K.L."/>
            <person name="Jones R.W."/>
            <person name="Kamoun S."/>
            <person name="Krampis K."/>
            <person name="Lamour K.H."/>
            <person name="Lee M.K."/>
            <person name="McDonald W.H."/>
            <person name="Medina M."/>
            <person name="Meijer H.J."/>
            <person name="Nordberg E.K."/>
            <person name="Maclean D.J."/>
            <person name="Ospina-Giraldo M.D."/>
            <person name="Morris P.F."/>
            <person name="Phuntumart V."/>
            <person name="Putnam N.H."/>
            <person name="Rash S."/>
            <person name="Rose J.K."/>
            <person name="Sakihama Y."/>
            <person name="Salamov A.A."/>
            <person name="Savidor A."/>
            <person name="Scheuring C.F."/>
            <person name="Smith B.M."/>
            <person name="Sobral B.W."/>
            <person name="Terry A."/>
            <person name="Torto-Alalibo T.A."/>
            <person name="Win J."/>
            <person name="Xu Z."/>
            <person name="Zhang H."/>
            <person name="Grigoriev I.V."/>
            <person name="Rokhsar D.S."/>
            <person name="Boore J.L."/>
        </authorList>
    </citation>
    <scope>NUCLEOTIDE SEQUENCE [LARGE SCALE GENOMIC DNA]</scope>
    <source>
        <strain evidence="2 3">P6497</strain>
    </source>
</reference>
<gene>
    <name evidence="2" type="ORF">PHYSODRAFT_480910</name>
</gene>
<sequence>MRRRVLLLLPAHRTRQPQPQSQLLVRWQSAASSSSQDWRRVVADFQRKANDTNASLQSKDVESVVRVCTQSNRIREAINAIHRGEKRGVTVPLRSHLQISSSLARKGQADRALAMMPELRERFGDAFNAASNDRYSVYDPLLSVFKDQGDWRSTHAAIAQMHELGMTPRLRAFRVLMLTAAKARQKETLLTTLQFVENKFPGVWMHAATLTAICQSLVEIGEHQRVTEIYHKLDAEWLQDHASTLLFNQFAALGMQIAMDILDRMQEASNAAPDDFTFATCMKGLEKRGQWTDVLDLFNTMLDAQTRSQNALGDIETKSLINALSCASRKLKQDLSVVLKQLHTVDLRNIGHASTLIDTLDEFRLFTAARQTFKRVLDEGIIEKTPWRLKDGFEIDLHTFSRGVAKCAVVSAFDEITRSQQGVSAVSLAGNAPLQDVRIITGVGRRSQTFMKPVLRHEITELLTKSSRPPLWPSSHPTNPGVLLVRHNALRKWLQKGGAIRYF</sequence>
<evidence type="ECO:0000313" key="2">
    <source>
        <dbReference type="EMBL" id="EGZ25746.1"/>
    </source>
</evidence>
<organism evidence="2 3">
    <name type="scientific">Phytophthora sojae (strain P6497)</name>
    <name type="common">Soybean stem and root rot agent</name>
    <name type="synonym">Phytophthora megasperma f. sp. glycines</name>
    <dbReference type="NCBI Taxonomy" id="1094619"/>
    <lineage>
        <taxon>Eukaryota</taxon>
        <taxon>Sar</taxon>
        <taxon>Stramenopiles</taxon>
        <taxon>Oomycota</taxon>
        <taxon>Peronosporomycetes</taxon>
        <taxon>Peronosporales</taxon>
        <taxon>Peronosporaceae</taxon>
        <taxon>Phytophthora</taxon>
    </lineage>
</organism>
<dbReference type="SMR" id="G4YYR8"/>
<dbReference type="STRING" id="1094619.G4YYR8"/>
<accession>G4YYR8</accession>
<dbReference type="InterPro" id="IPR011990">
    <property type="entry name" value="TPR-like_helical_dom_sf"/>
</dbReference>
<dbReference type="GeneID" id="20655308"/>
<keyword evidence="1" id="KW-0677">Repeat</keyword>
<protein>
    <recommendedName>
        <fullName evidence="4">Smr domain-containing protein</fullName>
    </recommendedName>
</protein>
<evidence type="ECO:0000313" key="3">
    <source>
        <dbReference type="Proteomes" id="UP000002640"/>
    </source>
</evidence>
<dbReference type="Proteomes" id="UP000002640">
    <property type="component" value="Unassembled WGS sequence"/>
</dbReference>
<dbReference type="InParanoid" id="G4YYR8"/>
<name>G4YYR8_PHYSP</name>
<keyword evidence="3" id="KW-1185">Reference proteome</keyword>
<dbReference type="OMA" id="FTFATCM"/>
<dbReference type="KEGG" id="psoj:PHYSODRAFT_480910"/>
<dbReference type="RefSeq" id="XP_009521034.1">
    <property type="nucleotide sequence ID" value="XM_009522739.1"/>
</dbReference>